<feature type="disulfide bond" evidence="8">
    <location>
        <begin position="192"/>
        <end position="207"/>
    </location>
</feature>
<feature type="transmembrane region" description="Helical" evidence="10">
    <location>
        <begin position="21"/>
        <end position="41"/>
    </location>
</feature>
<dbReference type="eggNOG" id="ENOG502S85J">
    <property type="taxonomic scope" value="Eukaryota"/>
</dbReference>
<accession>G0MXF8</accession>
<evidence type="ECO:0000256" key="8">
    <source>
        <dbReference type="PROSITE-ProRule" id="PRU00124"/>
    </source>
</evidence>
<dbReference type="Proteomes" id="UP000008068">
    <property type="component" value="Unassembled WGS sequence"/>
</dbReference>
<dbReference type="InterPro" id="IPR002557">
    <property type="entry name" value="Chitin-bd_dom"/>
</dbReference>
<feature type="compositionally biased region" description="Low complexity" evidence="9">
    <location>
        <begin position="425"/>
        <end position="441"/>
    </location>
</feature>
<evidence type="ECO:0000256" key="5">
    <source>
        <dbReference type="ARBA" id="ARBA00022989"/>
    </source>
</evidence>
<dbReference type="CDD" id="cd00112">
    <property type="entry name" value="LDLa"/>
    <property type="match status" value="4"/>
</dbReference>
<proteinExistence type="predicted"/>
<dbReference type="FunCoup" id="G0MXF8">
    <property type="interactions" value="1925"/>
</dbReference>
<evidence type="ECO:0000256" key="6">
    <source>
        <dbReference type="ARBA" id="ARBA00023136"/>
    </source>
</evidence>
<dbReference type="InParanoid" id="G0MXF8"/>
<dbReference type="GO" id="GO:0016192">
    <property type="term" value="P:vesicle-mediated transport"/>
    <property type="evidence" value="ECO:0007669"/>
    <property type="project" value="UniProtKB-ARBA"/>
</dbReference>
<dbReference type="GO" id="GO:0008061">
    <property type="term" value="F:chitin binding"/>
    <property type="evidence" value="ECO:0007669"/>
    <property type="project" value="InterPro"/>
</dbReference>
<keyword evidence="7 8" id="KW-1015">Disulfide bond</keyword>
<dbReference type="SMART" id="SM00494">
    <property type="entry name" value="ChtBD2"/>
    <property type="match status" value="1"/>
</dbReference>
<dbReference type="Pfam" id="PF00057">
    <property type="entry name" value="Ldl_recept_a"/>
    <property type="match status" value="4"/>
</dbReference>
<evidence type="ECO:0000313" key="12">
    <source>
        <dbReference type="EMBL" id="EGT47185.1"/>
    </source>
</evidence>
<keyword evidence="6 10" id="KW-0472">Membrane</keyword>
<evidence type="ECO:0000256" key="7">
    <source>
        <dbReference type="ARBA" id="ARBA00023157"/>
    </source>
</evidence>
<dbReference type="InterPro" id="IPR002172">
    <property type="entry name" value="LDrepeatLR_classA_rpt"/>
</dbReference>
<dbReference type="SMART" id="SM00192">
    <property type="entry name" value="LDLa"/>
    <property type="match status" value="4"/>
</dbReference>
<evidence type="ECO:0000256" key="10">
    <source>
        <dbReference type="SAM" id="Phobius"/>
    </source>
</evidence>
<feature type="compositionally biased region" description="Acidic residues" evidence="9">
    <location>
        <begin position="321"/>
        <end position="330"/>
    </location>
</feature>
<dbReference type="AlphaFoldDB" id="G0MXF8"/>
<dbReference type="Gene3D" id="4.10.400.10">
    <property type="entry name" value="Low-density Lipoprotein Receptor"/>
    <property type="match status" value="4"/>
</dbReference>
<dbReference type="PROSITE" id="PS50940">
    <property type="entry name" value="CHIT_BIND_II"/>
    <property type="match status" value="1"/>
</dbReference>
<keyword evidence="4" id="KW-0677">Repeat</keyword>
<comment type="caution">
    <text evidence="8">Lacks conserved residue(s) required for the propagation of feature annotation.</text>
</comment>
<evidence type="ECO:0000256" key="1">
    <source>
        <dbReference type="ARBA" id="ARBA00004167"/>
    </source>
</evidence>
<dbReference type="InterPro" id="IPR050685">
    <property type="entry name" value="LDLR"/>
</dbReference>
<dbReference type="PANTHER" id="PTHR24270:SF59">
    <property type="entry name" value="LDL RECEPTOR REPEAT-CONTAINING PROTEIN EGG-1-RELATED"/>
    <property type="match status" value="1"/>
</dbReference>
<dbReference type="GO" id="GO:0005886">
    <property type="term" value="C:plasma membrane"/>
    <property type="evidence" value="ECO:0007669"/>
    <property type="project" value="TreeGrafter"/>
</dbReference>
<feature type="compositionally biased region" description="Polar residues" evidence="9">
    <location>
        <begin position="402"/>
        <end position="419"/>
    </location>
</feature>
<comment type="subcellular location">
    <subcellularLocation>
        <location evidence="2">Endomembrane system</location>
    </subcellularLocation>
    <subcellularLocation>
        <location evidence="1">Membrane</location>
        <topology evidence="1">Single-pass membrane protein</topology>
    </subcellularLocation>
</comment>
<evidence type="ECO:0000256" key="2">
    <source>
        <dbReference type="ARBA" id="ARBA00004308"/>
    </source>
</evidence>
<evidence type="ECO:0000256" key="4">
    <source>
        <dbReference type="ARBA" id="ARBA00022737"/>
    </source>
</evidence>
<feature type="region of interest" description="Disordered" evidence="9">
    <location>
        <begin position="303"/>
        <end position="330"/>
    </location>
</feature>
<organism evidence="13">
    <name type="scientific">Caenorhabditis brenneri</name>
    <name type="common">Nematode worm</name>
    <dbReference type="NCBI Taxonomy" id="135651"/>
    <lineage>
        <taxon>Eukaryota</taxon>
        <taxon>Metazoa</taxon>
        <taxon>Ecdysozoa</taxon>
        <taxon>Nematoda</taxon>
        <taxon>Chromadorea</taxon>
        <taxon>Rhabditida</taxon>
        <taxon>Rhabditina</taxon>
        <taxon>Rhabditomorpha</taxon>
        <taxon>Rhabditoidea</taxon>
        <taxon>Rhabditidae</taxon>
        <taxon>Peloderinae</taxon>
        <taxon>Caenorhabditis</taxon>
    </lineage>
</organism>
<evidence type="ECO:0000259" key="11">
    <source>
        <dbReference type="PROSITE" id="PS50940"/>
    </source>
</evidence>
<gene>
    <name evidence="12" type="ORF">CAEBREN_15034</name>
</gene>
<dbReference type="PROSITE" id="PS01209">
    <property type="entry name" value="LDLRA_1"/>
    <property type="match status" value="1"/>
</dbReference>
<keyword evidence="3 10" id="KW-0812">Transmembrane</keyword>
<dbReference type="GO" id="GO:0005576">
    <property type="term" value="C:extracellular region"/>
    <property type="evidence" value="ECO:0007669"/>
    <property type="project" value="InterPro"/>
</dbReference>
<dbReference type="STRING" id="135651.G0MXF8"/>
<feature type="domain" description="Chitin-binding type-2" evidence="11">
    <location>
        <begin position="53"/>
        <end position="126"/>
    </location>
</feature>
<feature type="compositionally biased region" description="Pro residues" evidence="9">
    <location>
        <begin position="310"/>
        <end position="320"/>
    </location>
</feature>
<sequence>MSERTQDDLLDLKRDFTMNNPIVLIFLSSGVLLLTVTGNGMEQMMTAEGPINPNFCNSSDLLEEAGLIKSTLGQFLGYECSEEFYHCRWQSDGFRTYRKKCKPGLVYDVLGTQNCNYDYNVKSCGVRSGGPVQCNGTDFYCSLSEQCVPMSSRCDGHYDCSMEEDEQNCPLCTAGEFACKVSEQCISLDRRCNGLIECDDGTDERDCDVCGHGLFHCGKSNECIPMDERCDGRRQCPHGEDEMLCKKPEMEKKFTCQSRDYEIPSNQVCDGMAQCPDGSDEAYCEYPGSPKSQAAISFSSNLTPVLESKPGPPPPAPQQPEPEETEEDYEYEQIKDENAPAAFPMISLVPLPPTTTTTTTHIPPTTRIITRAPAPLPATRMVAKPAFSRPRPKLPSTDDNRPTISQKTIQASSTRTTRPPKTLETSRSSSLRTTSQTLPPSRLTTNFEKKMPQAIVQPPRSPALPQPKGEKVFIMQVTASPSVRPHLQELPRASSGSRPLSKALPIKVPGADSDNILAQITSQLNGGMSPELLAKIETIIKSEMQGGEPRHRRFQPRL</sequence>
<name>G0MXF8_CAEBE</name>
<feature type="disulfide bond" evidence="8">
    <location>
        <begin position="230"/>
        <end position="245"/>
    </location>
</feature>
<dbReference type="GO" id="GO:0012505">
    <property type="term" value="C:endomembrane system"/>
    <property type="evidence" value="ECO:0007669"/>
    <property type="project" value="UniProtKB-SubCell"/>
</dbReference>
<dbReference type="SUPFAM" id="SSF57424">
    <property type="entry name" value="LDL receptor-like module"/>
    <property type="match status" value="4"/>
</dbReference>
<dbReference type="OrthoDB" id="2019384at2759"/>
<dbReference type="HOGENOM" id="CLU_535566_0_0_1"/>
<dbReference type="PRINTS" id="PR00261">
    <property type="entry name" value="LDLRECEPTOR"/>
</dbReference>
<dbReference type="PROSITE" id="PS50068">
    <property type="entry name" value="LDLRA_2"/>
    <property type="match status" value="4"/>
</dbReference>
<feature type="disulfide bond" evidence="8">
    <location>
        <begin position="154"/>
        <end position="169"/>
    </location>
</feature>
<keyword evidence="5 10" id="KW-1133">Transmembrane helix</keyword>
<keyword evidence="13" id="KW-1185">Reference proteome</keyword>
<evidence type="ECO:0000313" key="13">
    <source>
        <dbReference type="Proteomes" id="UP000008068"/>
    </source>
</evidence>
<evidence type="ECO:0000256" key="9">
    <source>
        <dbReference type="SAM" id="MobiDB-lite"/>
    </source>
</evidence>
<dbReference type="PANTHER" id="PTHR24270">
    <property type="entry name" value="LOW-DENSITY LIPOPROTEIN RECEPTOR-RELATED"/>
    <property type="match status" value="1"/>
</dbReference>
<evidence type="ECO:0000256" key="3">
    <source>
        <dbReference type="ARBA" id="ARBA00022692"/>
    </source>
</evidence>
<dbReference type="EMBL" id="GL379819">
    <property type="protein sequence ID" value="EGT47185.1"/>
    <property type="molecule type" value="Genomic_DNA"/>
</dbReference>
<dbReference type="InterPro" id="IPR023415">
    <property type="entry name" value="LDLR_class-A_CS"/>
</dbReference>
<feature type="disulfide bond" evidence="8">
    <location>
        <begin position="269"/>
        <end position="284"/>
    </location>
</feature>
<protein>
    <recommendedName>
        <fullName evidence="11">Chitin-binding type-2 domain-containing protein</fullName>
    </recommendedName>
</protein>
<feature type="region of interest" description="Disordered" evidence="9">
    <location>
        <begin position="384"/>
        <end position="443"/>
    </location>
</feature>
<reference evidence="13" key="1">
    <citation type="submission" date="2011-07" db="EMBL/GenBank/DDBJ databases">
        <authorList>
            <consortium name="Caenorhabditis brenneri Sequencing and Analysis Consortium"/>
            <person name="Wilson R.K."/>
        </authorList>
    </citation>
    <scope>NUCLEOTIDE SEQUENCE [LARGE SCALE GENOMIC DNA]</scope>
    <source>
        <strain evidence="13">PB2801</strain>
    </source>
</reference>
<dbReference type="InterPro" id="IPR036055">
    <property type="entry name" value="LDL_receptor-like_sf"/>
</dbReference>